<dbReference type="EMBL" id="CP037864">
    <property type="protein sequence ID" value="QBM22313.1"/>
    <property type="molecule type" value="Genomic_DNA"/>
</dbReference>
<reference evidence="2 3" key="1">
    <citation type="submission" date="2019-03" db="EMBL/GenBank/DDBJ databases">
        <title>Complete genome sequence of an arsenate-respiring bacteria, Citrobacter sp. LY-1.</title>
        <authorList>
            <person name="Wang H."/>
            <person name="Liu Y."/>
            <person name="Li Q."/>
            <person name="Huang J."/>
        </authorList>
    </citation>
    <scope>NUCLEOTIDE SEQUENCE [LARGE SCALE GENOMIC DNA]</scope>
    <source>
        <strain evidence="2 3">LY-1</strain>
    </source>
</reference>
<evidence type="ECO:0000313" key="2">
    <source>
        <dbReference type="EMBL" id="QBM23758.1"/>
    </source>
</evidence>
<sequence length="72" mass="8777">MTCIRIPNGIICTYPTYRLRLEDGTCVFMSWHDYCGPEFYRDKNERRWIDEWWENPLIVKALDWFTGRGNRA</sequence>
<proteinExistence type="predicted"/>
<dbReference type="KEGG" id="cars:E1B03_15530"/>
<dbReference type="EMBL" id="CP037864">
    <property type="protein sequence ID" value="QBM23758.1"/>
    <property type="molecule type" value="Genomic_DNA"/>
</dbReference>
<dbReference type="Proteomes" id="UP000293850">
    <property type="component" value="Chromosome"/>
</dbReference>
<dbReference type="AlphaFoldDB" id="A0A4P6WS05"/>
<organism evidence="2 3">
    <name type="scientific">Citrobacter arsenatis</name>
    <dbReference type="NCBI Taxonomy" id="2546350"/>
    <lineage>
        <taxon>Bacteria</taxon>
        <taxon>Pseudomonadati</taxon>
        <taxon>Pseudomonadota</taxon>
        <taxon>Gammaproteobacteria</taxon>
        <taxon>Enterobacterales</taxon>
        <taxon>Enterobacteriaceae</taxon>
        <taxon>Citrobacter</taxon>
    </lineage>
</organism>
<name>A0A4P6WS05_9ENTR</name>
<gene>
    <name evidence="1" type="ORF">E1B03_07610</name>
    <name evidence="2" type="ORF">E1B03_15530</name>
</gene>
<evidence type="ECO:0000313" key="3">
    <source>
        <dbReference type="Proteomes" id="UP000293850"/>
    </source>
</evidence>
<accession>A0A4P6WS05</accession>
<evidence type="ECO:0000313" key="1">
    <source>
        <dbReference type="EMBL" id="QBM22313.1"/>
    </source>
</evidence>
<dbReference type="KEGG" id="cars:E1B03_07610"/>
<protein>
    <submittedName>
        <fullName evidence="2">Uncharacterized protein</fullName>
    </submittedName>
</protein>
<keyword evidence="3" id="KW-1185">Reference proteome</keyword>